<evidence type="ECO:0000313" key="6">
    <source>
        <dbReference type="EMBL" id="MBA4541849.1"/>
    </source>
</evidence>
<reference evidence="6 7" key="1">
    <citation type="submission" date="2020-07" db="EMBL/GenBank/DDBJ databases">
        <authorList>
            <person name="Feng H."/>
        </authorList>
    </citation>
    <scope>NUCLEOTIDE SEQUENCE [LARGE SCALE GENOMIC DNA]</scope>
    <source>
        <strain evidence="7">s-11</strain>
    </source>
</reference>
<keyword evidence="3 5" id="KW-1133">Transmembrane helix</keyword>
<gene>
    <name evidence="6" type="ORF">H1164_02885</name>
</gene>
<feature type="transmembrane region" description="Helical" evidence="5">
    <location>
        <begin position="136"/>
        <end position="158"/>
    </location>
</feature>
<evidence type="ECO:0000256" key="2">
    <source>
        <dbReference type="ARBA" id="ARBA00022692"/>
    </source>
</evidence>
<comment type="caution">
    <text evidence="6">The sequence shown here is derived from an EMBL/GenBank/DDBJ whole genome shotgun (WGS) entry which is preliminary data.</text>
</comment>
<feature type="transmembrane region" description="Helical" evidence="5">
    <location>
        <begin position="12"/>
        <end position="33"/>
    </location>
</feature>
<dbReference type="AlphaFoldDB" id="A0A7W1X8A0"/>
<keyword evidence="4 5" id="KW-0472">Membrane</keyword>
<keyword evidence="7" id="KW-1185">Reference proteome</keyword>
<dbReference type="PANTHER" id="PTHR35529">
    <property type="entry name" value="MANGANESE EFFLUX PUMP MNTP-RELATED"/>
    <property type="match status" value="1"/>
</dbReference>
<dbReference type="InterPro" id="IPR003810">
    <property type="entry name" value="Mntp/YtaF"/>
</dbReference>
<keyword evidence="1" id="KW-1003">Cell membrane</keyword>
<keyword evidence="2 5" id="KW-0812">Transmembrane</keyword>
<accession>A0A7W1X8A0</accession>
<dbReference type="Proteomes" id="UP000530514">
    <property type="component" value="Unassembled WGS sequence"/>
</dbReference>
<sequence>MDLSMAQWGQILTLTMIAVALGMDAFSLGVGLGMRRLSFWQMTSLSLSIGLFHVIMPLLGMMMGQFLGTVMKGIAVVVGGGMLCFLGLNMLMNVIRREKETRIYIQSLINIFLLSLSVSVDSLSAGLSLGLFHSDLLLTCLMFGSAGFAMSGGGLMLGRFIGNWVGGYGELFGGIILIILGSKFIF</sequence>
<feature type="transmembrane region" description="Helical" evidence="5">
    <location>
        <begin position="45"/>
        <end position="67"/>
    </location>
</feature>
<dbReference type="OrthoDB" id="1679700at2"/>
<proteinExistence type="predicted"/>
<dbReference type="RefSeq" id="WP_033100411.1">
    <property type="nucleotide sequence ID" value="NZ_JACEIP010000003.1"/>
</dbReference>
<feature type="transmembrane region" description="Helical" evidence="5">
    <location>
        <begin position="73"/>
        <end position="95"/>
    </location>
</feature>
<evidence type="ECO:0000256" key="4">
    <source>
        <dbReference type="ARBA" id="ARBA00023136"/>
    </source>
</evidence>
<organism evidence="6 7">
    <name type="scientific">Thermoactinomyces daqus</name>
    <dbReference type="NCBI Taxonomy" id="1329516"/>
    <lineage>
        <taxon>Bacteria</taxon>
        <taxon>Bacillati</taxon>
        <taxon>Bacillota</taxon>
        <taxon>Bacilli</taxon>
        <taxon>Bacillales</taxon>
        <taxon>Thermoactinomycetaceae</taxon>
        <taxon>Thermoactinomyces</taxon>
    </lineage>
</organism>
<dbReference type="PANTHER" id="PTHR35529:SF1">
    <property type="entry name" value="MANGANESE EFFLUX PUMP MNTP-RELATED"/>
    <property type="match status" value="1"/>
</dbReference>
<protein>
    <submittedName>
        <fullName evidence="6">Manganese efflux pump</fullName>
    </submittedName>
</protein>
<dbReference type="Pfam" id="PF02659">
    <property type="entry name" value="Mntp"/>
    <property type="match status" value="1"/>
</dbReference>
<feature type="transmembrane region" description="Helical" evidence="5">
    <location>
        <begin position="165"/>
        <end position="185"/>
    </location>
</feature>
<evidence type="ECO:0000256" key="5">
    <source>
        <dbReference type="SAM" id="Phobius"/>
    </source>
</evidence>
<dbReference type="EMBL" id="JACEIP010000003">
    <property type="protein sequence ID" value="MBA4541849.1"/>
    <property type="molecule type" value="Genomic_DNA"/>
</dbReference>
<evidence type="ECO:0000256" key="3">
    <source>
        <dbReference type="ARBA" id="ARBA00022989"/>
    </source>
</evidence>
<feature type="transmembrane region" description="Helical" evidence="5">
    <location>
        <begin position="107"/>
        <end position="130"/>
    </location>
</feature>
<evidence type="ECO:0000256" key="1">
    <source>
        <dbReference type="ARBA" id="ARBA00022475"/>
    </source>
</evidence>
<name>A0A7W1X8A0_9BACL</name>
<evidence type="ECO:0000313" key="7">
    <source>
        <dbReference type="Proteomes" id="UP000530514"/>
    </source>
</evidence>